<dbReference type="Proteomes" id="UP000002866">
    <property type="component" value="Chromosome 6"/>
</dbReference>
<feature type="compositionally biased region" description="Polar residues" evidence="9">
    <location>
        <begin position="200"/>
        <end position="210"/>
    </location>
</feature>
<dbReference type="GO" id="GO:0060261">
    <property type="term" value="P:positive regulation of transcription initiation by RNA polymerase II"/>
    <property type="evidence" value="ECO:0007669"/>
    <property type="project" value="EnsemblFungi"/>
</dbReference>
<keyword evidence="6 8" id="KW-0539">Nucleus</keyword>
<evidence type="ECO:0000256" key="4">
    <source>
        <dbReference type="ARBA" id="ARBA00023015"/>
    </source>
</evidence>
<keyword evidence="4 8" id="KW-0805">Transcription regulation</keyword>
<feature type="compositionally biased region" description="Acidic residues" evidence="9">
    <location>
        <begin position="215"/>
        <end position="231"/>
    </location>
</feature>
<feature type="region of interest" description="Disordered" evidence="9">
    <location>
        <begin position="1"/>
        <end position="30"/>
    </location>
</feature>
<keyword evidence="5 8" id="KW-0804">Transcription</keyword>
<evidence type="ECO:0000256" key="9">
    <source>
        <dbReference type="SAM" id="MobiDB-lite"/>
    </source>
</evidence>
<dbReference type="GO" id="GO:0140297">
    <property type="term" value="F:DNA-binding transcription factor binding"/>
    <property type="evidence" value="ECO:0007669"/>
    <property type="project" value="EnsemblFungi"/>
</dbReference>
<dbReference type="EMBL" id="HE806321">
    <property type="protein sequence ID" value="CCH61826.1"/>
    <property type="molecule type" value="Genomic_DNA"/>
</dbReference>
<feature type="region of interest" description="Disordered" evidence="9">
    <location>
        <begin position="53"/>
        <end position="93"/>
    </location>
</feature>
<evidence type="ECO:0000256" key="1">
    <source>
        <dbReference type="ARBA" id="ARBA00004123"/>
    </source>
</evidence>
<organism evidence="10 11">
    <name type="scientific">Henningerozyma blattae (strain ATCC 34711 / CBS 6284 / DSM 70876 / NBRC 10599 / NRRL Y-10934 / UCD 77-7)</name>
    <name type="common">Yeast</name>
    <name type="synonym">Tetrapisispora blattae</name>
    <dbReference type="NCBI Taxonomy" id="1071380"/>
    <lineage>
        <taxon>Eukaryota</taxon>
        <taxon>Fungi</taxon>
        <taxon>Dikarya</taxon>
        <taxon>Ascomycota</taxon>
        <taxon>Saccharomycotina</taxon>
        <taxon>Saccharomycetes</taxon>
        <taxon>Saccharomycetales</taxon>
        <taxon>Saccharomycetaceae</taxon>
        <taxon>Henningerozyma</taxon>
    </lineage>
</organism>
<dbReference type="InParanoid" id="I2H624"/>
<evidence type="ECO:0000256" key="3">
    <source>
        <dbReference type="ARBA" id="ARBA00019610"/>
    </source>
</evidence>
<dbReference type="GO" id="GO:0032968">
    <property type="term" value="P:positive regulation of transcription elongation by RNA polymerase II"/>
    <property type="evidence" value="ECO:0007669"/>
    <property type="project" value="EnsemblFungi"/>
</dbReference>
<dbReference type="eggNOG" id="ENOG502QS9H">
    <property type="taxonomic scope" value="Eukaryota"/>
</dbReference>
<proteinExistence type="inferred from homology"/>
<keyword evidence="8" id="KW-0010">Activator</keyword>
<dbReference type="OMA" id="PKINDKR"/>
<dbReference type="GO" id="GO:0016592">
    <property type="term" value="C:mediator complex"/>
    <property type="evidence" value="ECO:0007669"/>
    <property type="project" value="InterPro"/>
</dbReference>
<dbReference type="GO" id="GO:0001139">
    <property type="term" value="F:RNA polymerase II complex recruiting activity"/>
    <property type="evidence" value="ECO:0007669"/>
    <property type="project" value="EnsemblFungi"/>
</dbReference>
<comment type="function">
    <text evidence="8">Component of the Mediator complex, a coactivator involved in the regulated transcription of nearly all RNA polymerase II-dependent genes. Mediator functions as a bridge to convey information from gene-specific regulatory proteins to the basal RNA polymerase II transcription machinery. Mediator is recruited to promoters by direct interactions with regulatory proteins and serves as a scaffold for the assembly of a functional preinitiation complex with RNA polymerase II and the general transcription factors.</text>
</comment>
<dbReference type="InterPro" id="IPR019313">
    <property type="entry name" value="Mediator_Med17"/>
</dbReference>
<dbReference type="FunCoup" id="I2H624">
    <property type="interactions" value="188"/>
</dbReference>
<dbReference type="HOGENOM" id="CLU_023188_0_0_1"/>
<comment type="similarity">
    <text evidence="2 8">Belongs to the Mediator complex subunit 17 family.</text>
</comment>
<feature type="region of interest" description="Disordered" evidence="9">
    <location>
        <begin position="200"/>
        <end position="238"/>
    </location>
</feature>
<reference evidence="10 11" key="1">
    <citation type="journal article" date="2011" name="Proc. Natl. Acad. Sci. U.S.A.">
        <title>Evolutionary erosion of yeast sex chromosomes by mating-type switching accidents.</title>
        <authorList>
            <person name="Gordon J.L."/>
            <person name="Armisen D."/>
            <person name="Proux-Wera E."/>
            <person name="Oheigeartaigh S.S."/>
            <person name="Byrne K.P."/>
            <person name="Wolfe K.H."/>
        </authorList>
    </citation>
    <scope>NUCLEOTIDE SEQUENCE [LARGE SCALE GENOMIC DNA]</scope>
    <source>
        <strain evidence="11">ATCC 34711 / CBS 6284 / DSM 70876 / NBRC 10599 / NRRL Y-10934 / UCD 77-7</strain>
    </source>
</reference>
<sequence>MENNIDEVQGNIQNPADDKHTVQTSNEKHENIELTEVKGINLALDPNLITLPIYKSSNTPGTNPNLTSSEIEPNNDLSNDNTTSNTTPTYMGESLINNPHEIFGQMPLTQLIPLILKQQGPGFRFADLSEESLRYEISKENMNNNLALHIEDKSKNINSIHEEINSELNNNTKIGLDTEITSDTDAMDIDFEDKNVISGNNKLEQNSSRFHPTGNDEDDISNTNVEEEDGSLLDGSNKDDTIELTQERFIKIRKEMLENINMALNETSLSLEFVSLLLSATRESVATSSMSPYLKKTVPTGSLNSDHILIEGKSQAELKHLETLDRGWKLQALDESSEILKKTHSKLKNILFKEHKYWNNLSKSIGNKDVIFKLRDRSTGERYLGIKYGYEDSGSTYRYDQGTARLKANPETNRLELMPIDRNENEISLDSKQNERFIRIRIYTKIEGEDDYILSGETAPGKIFVDNAEHGKENSRDIRDQIERLKAFIFEQELMYQLKRECSLLISYGVILEAESKIVIELPKEKFEIEYLKLTDDTVINHEQDAPRTNDKRALLMLITFRMLLTMIFKKTLRERLTSAKRSDKLVPERDILLIRPILGSMRHNNYKVLLRKILTDNIIDVIEGCVIREVAVNRKADDECIMDRHIMKLSNEIKSFNKLLNTWSSKFVINIPEKGTFDILLESPNYCNAVVSIKYSDLLSNISFDTKFNEFKEIEEFIIFIVSEYIENSENSIKKE</sequence>
<dbReference type="Pfam" id="PF10156">
    <property type="entry name" value="Med17"/>
    <property type="match status" value="1"/>
</dbReference>
<protein>
    <recommendedName>
        <fullName evidence="3 8">Mediator of RNA polymerase II transcription subunit 17</fullName>
    </recommendedName>
    <alternativeName>
        <fullName evidence="7 8">Mediator complex subunit 17</fullName>
    </alternativeName>
</protein>
<comment type="subcellular location">
    <subcellularLocation>
        <location evidence="1 8">Nucleus</location>
    </subcellularLocation>
</comment>
<accession>I2H624</accession>
<keyword evidence="11" id="KW-1185">Reference proteome</keyword>
<evidence type="ECO:0000256" key="8">
    <source>
        <dbReference type="RuleBase" id="RU364140"/>
    </source>
</evidence>
<evidence type="ECO:0000313" key="11">
    <source>
        <dbReference type="Proteomes" id="UP000002866"/>
    </source>
</evidence>
<dbReference type="Gene3D" id="6.10.250.2620">
    <property type="match status" value="1"/>
</dbReference>
<evidence type="ECO:0000313" key="10">
    <source>
        <dbReference type="EMBL" id="CCH61826.1"/>
    </source>
</evidence>
<dbReference type="GO" id="GO:0003712">
    <property type="term" value="F:transcription coregulator activity"/>
    <property type="evidence" value="ECO:0007669"/>
    <property type="project" value="InterPro"/>
</dbReference>
<dbReference type="GO" id="GO:0034605">
    <property type="term" value="P:cellular response to heat"/>
    <property type="evidence" value="ECO:0007669"/>
    <property type="project" value="EnsemblFungi"/>
</dbReference>
<dbReference type="STRING" id="1071380.I2H624"/>
<gene>
    <name evidence="10" type="primary">TBLA0F02870</name>
    <name evidence="8" type="synonym">MED17</name>
    <name evidence="10" type="ORF">TBLA_0F02870</name>
</gene>
<dbReference type="GO" id="GO:0000979">
    <property type="term" value="F:RNA polymerase II core promoter sequence-specific DNA binding"/>
    <property type="evidence" value="ECO:0007669"/>
    <property type="project" value="EnsemblFungi"/>
</dbReference>
<name>I2H624_HENB6</name>
<dbReference type="AlphaFoldDB" id="I2H624"/>
<feature type="compositionally biased region" description="Basic and acidic residues" evidence="9">
    <location>
        <begin position="16"/>
        <end position="30"/>
    </location>
</feature>
<evidence type="ECO:0000256" key="7">
    <source>
        <dbReference type="ARBA" id="ARBA00032014"/>
    </source>
</evidence>
<feature type="compositionally biased region" description="Polar residues" evidence="9">
    <location>
        <begin position="55"/>
        <end position="72"/>
    </location>
</feature>
<evidence type="ECO:0000256" key="2">
    <source>
        <dbReference type="ARBA" id="ARBA00005635"/>
    </source>
</evidence>
<dbReference type="RefSeq" id="XP_004181345.1">
    <property type="nucleotide sequence ID" value="XM_004181297.1"/>
</dbReference>
<dbReference type="OrthoDB" id="5319830at2759"/>
<dbReference type="GeneID" id="14496935"/>
<evidence type="ECO:0000256" key="5">
    <source>
        <dbReference type="ARBA" id="ARBA00023163"/>
    </source>
</evidence>
<feature type="compositionally biased region" description="Low complexity" evidence="9">
    <location>
        <begin position="74"/>
        <end position="89"/>
    </location>
</feature>
<dbReference type="KEGG" id="tbl:TBLA_0F02870"/>
<dbReference type="GO" id="GO:0070847">
    <property type="term" value="C:core mediator complex"/>
    <property type="evidence" value="ECO:0007669"/>
    <property type="project" value="EnsemblFungi"/>
</dbReference>
<evidence type="ECO:0000256" key="6">
    <source>
        <dbReference type="ARBA" id="ARBA00023242"/>
    </source>
</evidence>
<comment type="subunit">
    <text evidence="8">Component of the Mediator complex.</text>
</comment>
<dbReference type="PANTHER" id="PTHR13114:SF7">
    <property type="entry name" value="MEDIATOR OF RNA POLYMERASE II TRANSCRIPTION SUBUNIT 17"/>
    <property type="match status" value="1"/>
</dbReference>
<dbReference type="PANTHER" id="PTHR13114">
    <property type="entry name" value="MEDIATOR OF RNA POLYMERASE II TRANSCRIPTION SUBUNIT 17"/>
    <property type="match status" value="1"/>
</dbReference>